<feature type="region of interest" description="Disordered" evidence="4">
    <location>
        <begin position="62"/>
        <end position="139"/>
    </location>
</feature>
<evidence type="ECO:0000259" key="5">
    <source>
        <dbReference type="PROSITE" id="PS50112"/>
    </source>
</evidence>
<keyword evidence="8" id="KW-1185">Reference proteome</keyword>
<comment type="caution">
    <text evidence="7">The sequence shown here is derived from an EMBL/GenBank/DDBJ whole genome shotgun (WGS) entry which is preliminary data.</text>
</comment>
<evidence type="ECO:0000256" key="2">
    <source>
        <dbReference type="ARBA" id="ARBA00022643"/>
    </source>
</evidence>
<dbReference type="GO" id="GO:0003700">
    <property type="term" value="F:DNA-binding transcription factor activity"/>
    <property type="evidence" value="ECO:0007669"/>
    <property type="project" value="InterPro"/>
</dbReference>
<keyword evidence="7" id="KW-0808">Transferase</keyword>
<sequence length="479" mass="51428">MSNEIQRPMFASASAHGQAADDFDLNEIFADYFISEFEDPHNAYTNAMANYVGAPGVALAPAPTPLGQPMHHHQQQQQQQGMSNQHDLPTSGIRTAYHAAAAAAAPQPSQNYQAAGQQSQQQQQQQQQQEQPLSKKPRIANVASSGGVTSRLGVPIPLMPGQNGGMQPALGGGGITLPSGHLGTGGQPGGVNVALPVGVGIRLGGAGGVAPATAQNAARMGGIIWGGPQMAGMSDHAIAERRQRNREHAKRSRVRKKFMLESLQEQVAGLQRENQRLRLLVQDNIPEHAQQIISECCSSSPLFSDDERAKNSQPKLQDENGETRIATALVRSDFQLMDSLSAGQQNFVLSDPRLPDNPIVFATPGFYRLTGYTPEQVLGRNCRFLQGPGTDPKSVDIIRKAIATGSDCTVCILNYKADGTPFWNQFFVAALRDSDNCIVNYVGVQTEVEPDAGANALEDRVNAVLPLANKEDEEDEKGN</sequence>
<dbReference type="AlphaFoldDB" id="A0A9K3L6W8"/>
<dbReference type="CDD" id="cd00130">
    <property type="entry name" value="PAS"/>
    <property type="match status" value="1"/>
</dbReference>
<evidence type="ECO:0000313" key="8">
    <source>
        <dbReference type="Proteomes" id="UP000693970"/>
    </source>
</evidence>
<dbReference type="PANTHER" id="PTHR47429:SF2">
    <property type="entry name" value="PROTEIN TWIN LOV 1"/>
    <property type="match status" value="1"/>
</dbReference>
<keyword evidence="3" id="KW-0157">Chromophore</keyword>
<feature type="domain" description="BZIP" evidence="6">
    <location>
        <begin position="235"/>
        <end position="278"/>
    </location>
</feature>
<dbReference type="CDD" id="cd14809">
    <property type="entry name" value="bZIP_AUREO-like"/>
    <property type="match status" value="1"/>
</dbReference>
<evidence type="ECO:0000256" key="1">
    <source>
        <dbReference type="ARBA" id="ARBA00022630"/>
    </source>
</evidence>
<dbReference type="Proteomes" id="UP000693970">
    <property type="component" value="Unassembled WGS sequence"/>
</dbReference>
<organism evidence="7 8">
    <name type="scientific">Nitzschia inconspicua</name>
    <dbReference type="NCBI Taxonomy" id="303405"/>
    <lineage>
        <taxon>Eukaryota</taxon>
        <taxon>Sar</taxon>
        <taxon>Stramenopiles</taxon>
        <taxon>Ochrophyta</taxon>
        <taxon>Bacillariophyta</taxon>
        <taxon>Bacillariophyceae</taxon>
        <taxon>Bacillariophycidae</taxon>
        <taxon>Bacillariales</taxon>
        <taxon>Bacillariaceae</taxon>
        <taxon>Nitzschia</taxon>
    </lineage>
</organism>
<dbReference type="OrthoDB" id="447251at2759"/>
<dbReference type="EMBL" id="JAGRRH010000015">
    <property type="protein sequence ID" value="KAG7356602.1"/>
    <property type="molecule type" value="Genomic_DNA"/>
</dbReference>
<feature type="compositionally biased region" description="Low complexity" evidence="4">
    <location>
        <begin position="96"/>
        <end position="131"/>
    </location>
</feature>
<reference evidence="7" key="1">
    <citation type="journal article" date="2021" name="Sci. Rep.">
        <title>Diploid genomic architecture of Nitzschia inconspicua, an elite biomass production diatom.</title>
        <authorList>
            <person name="Oliver A."/>
            <person name="Podell S."/>
            <person name="Pinowska A."/>
            <person name="Traller J.C."/>
            <person name="Smith S.R."/>
            <person name="McClure R."/>
            <person name="Beliaev A."/>
            <person name="Bohutskyi P."/>
            <person name="Hill E.A."/>
            <person name="Rabines A."/>
            <person name="Zheng H."/>
            <person name="Allen L.Z."/>
            <person name="Kuo A."/>
            <person name="Grigoriev I.V."/>
            <person name="Allen A.E."/>
            <person name="Hazlebeck D."/>
            <person name="Allen E.E."/>
        </authorList>
    </citation>
    <scope>NUCLEOTIDE SEQUENCE</scope>
    <source>
        <strain evidence="7">Hildebrandi</strain>
    </source>
</reference>
<dbReference type="PROSITE" id="PS50217">
    <property type="entry name" value="BZIP"/>
    <property type="match status" value="1"/>
</dbReference>
<dbReference type="InterPro" id="IPR004827">
    <property type="entry name" value="bZIP"/>
</dbReference>
<reference evidence="7" key="2">
    <citation type="submission" date="2021-04" db="EMBL/GenBank/DDBJ databases">
        <authorList>
            <person name="Podell S."/>
        </authorList>
    </citation>
    <scope>NUCLEOTIDE SEQUENCE</scope>
    <source>
        <strain evidence="7">Hildebrandi</strain>
    </source>
</reference>
<evidence type="ECO:0000313" key="7">
    <source>
        <dbReference type="EMBL" id="KAG7356602.1"/>
    </source>
</evidence>
<keyword evidence="7" id="KW-0418">Kinase</keyword>
<dbReference type="PROSITE" id="PS50112">
    <property type="entry name" value="PAS"/>
    <property type="match status" value="1"/>
</dbReference>
<dbReference type="PANTHER" id="PTHR47429">
    <property type="entry name" value="PROTEIN TWIN LOV 1"/>
    <property type="match status" value="1"/>
</dbReference>
<dbReference type="Pfam" id="PF07716">
    <property type="entry name" value="bZIP_2"/>
    <property type="match status" value="1"/>
</dbReference>
<dbReference type="GO" id="GO:0016301">
    <property type="term" value="F:kinase activity"/>
    <property type="evidence" value="ECO:0007669"/>
    <property type="project" value="UniProtKB-KW"/>
</dbReference>
<gene>
    <name evidence="7" type="ORF">IV203_001288</name>
</gene>
<accession>A0A9K3L6W8</accession>
<proteinExistence type="predicted"/>
<evidence type="ECO:0000256" key="4">
    <source>
        <dbReference type="SAM" id="MobiDB-lite"/>
    </source>
</evidence>
<dbReference type="GO" id="GO:0005634">
    <property type="term" value="C:nucleus"/>
    <property type="evidence" value="ECO:0007669"/>
    <property type="project" value="TreeGrafter"/>
</dbReference>
<dbReference type="Pfam" id="PF13426">
    <property type="entry name" value="PAS_9"/>
    <property type="match status" value="1"/>
</dbReference>
<protein>
    <submittedName>
        <fullName evidence="7">PAS/PAC sensor hybrid histidine kinase</fullName>
    </submittedName>
</protein>
<dbReference type="SMART" id="SM00338">
    <property type="entry name" value="BRLZ"/>
    <property type="match status" value="1"/>
</dbReference>
<evidence type="ECO:0000259" key="6">
    <source>
        <dbReference type="PROSITE" id="PS50217"/>
    </source>
</evidence>
<name>A0A9K3L6W8_9STRA</name>
<evidence type="ECO:0000256" key="3">
    <source>
        <dbReference type="ARBA" id="ARBA00022991"/>
    </source>
</evidence>
<dbReference type="NCBIfam" id="TIGR00229">
    <property type="entry name" value="sensory_box"/>
    <property type="match status" value="1"/>
</dbReference>
<keyword evidence="1" id="KW-0285">Flavoprotein</keyword>
<feature type="domain" description="PAS" evidence="5">
    <location>
        <begin position="356"/>
        <end position="405"/>
    </location>
</feature>
<keyword evidence="2" id="KW-0288">FMN</keyword>
<dbReference type="InterPro" id="IPR000014">
    <property type="entry name" value="PAS"/>
</dbReference>